<proteinExistence type="predicted"/>
<dbReference type="GO" id="GO:0003677">
    <property type="term" value="F:DNA binding"/>
    <property type="evidence" value="ECO:0007669"/>
    <property type="project" value="InterPro"/>
</dbReference>
<dbReference type="InterPro" id="IPR001606">
    <property type="entry name" value="ARID_dom"/>
</dbReference>
<dbReference type="InterPro" id="IPR036431">
    <property type="entry name" value="ARID_dom_sf"/>
</dbReference>
<dbReference type="EMBL" id="JADGJH010001912">
    <property type="protein sequence ID" value="KAJ3107336.1"/>
    <property type="molecule type" value="Genomic_DNA"/>
</dbReference>
<name>A0AAD5XD41_9FUNG</name>
<evidence type="ECO:0000256" key="2">
    <source>
        <dbReference type="SAM" id="MobiDB-lite"/>
    </source>
</evidence>
<dbReference type="CDD" id="cd16100">
    <property type="entry name" value="ARID"/>
    <property type="match status" value="1"/>
</dbReference>
<dbReference type="PANTHER" id="PTHR46691:SF1">
    <property type="entry name" value="AT-RICH INTERACTIVE DOMAIN-CONTAINING PROTEIN 2"/>
    <property type="match status" value="1"/>
</dbReference>
<dbReference type="SUPFAM" id="SSF46774">
    <property type="entry name" value="ARID-like"/>
    <property type="match status" value="1"/>
</dbReference>
<keyword evidence="1" id="KW-0175">Coiled coil</keyword>
<comment type="caution">
    <text evidence="4">The sequence shown here is derived from an EMBL/GenBank/DDBJ whole genome shotgun (WGS) entry which is preliminary data.</text>
</comment>
<organism evidence="4 5">
    <name type="scientific">Physocladia obscura</name>
    <dbReference type="NCBI Taxonomy" id="109957"/>
    <lineage>
        <taxon>Eukaryota</taxon>
        <taxon>Fungi</taxon>
        <taxon>Fungi incertae sedis</taxon>
        <taxon>Chytridiomycota</taxon>
        <taxon>Chytridiomycota incertae sedis</taxon>
        <taxon>Chytridiomycetes</taxon>
        <taxon>Chytridiales</taxon>
        <taxon>Chytriomycetaceae</taxon>
        <taxon>Physocladia</taxon>
    </lineage>
</organism>
<feature type="coiled-coil region" evidence="1">
    <location>
        <begin position="512"/>
        <end position="539"/>
    </location>
</feature>
<feature type="region of interest" description="Disordered" evidence="2">
    <location>
        <begin position="311"/>
        <end position="343"/>
    </location>
</feature>
<feature type="region of interest" description="Disordered" evidence="2">
    <location>
        <begin position="244"/>
        <end position="295"/>
    </location>
</feature>
<accession>A0AAD5XD41</accession>
<feature type="compositionally biased region" description="Low complexity" evidence="2">
    <location>
        <begin position="283"/>
        <end position="295"/>
    </location>
</feature>
<evidence type="ECO:0000313" key="5">
    <source>
        <dbReference type="Proteomes" id="UP001211907"/>
    </source>
</evidence>
<sequence>MDKRTISDISRSQRNLAIGGSAAGVQNNVAPANNFIVSNNSSATNIARSAGVNLAMLQQLIAMQQHRQQQSLGIEIGGGSSSLAGNAFAALLSSQQQLPLNISGQQQVQQQNTNSLAAVANYAQMAQLAQLAQFNKGIASSTRPNDSNSPSALAKNSDNVLLSNSPHNNALNLFSHPSLPAAPQNNTNPTVATPITQLQLAQLQFRQQPNQQQLQQQLILAQQQQQQQLLSGIAESVVRSSSADSLSLKSSSGGGSGGGGGGGSGGRKPSSTGIDSSFDWIFSDQTNDSSKNNSNNVSLLATNGLKNGVTGSPLMASGAGGGESSSFSHRKRKLSNSEHNESLHTQEMKNKRQEANNFVVRNITAFSSNYNSNSDIGNSDANAEALDFLVFDDSTPTPPSIKTADSFSQQNFPEFQQKLLLQKQLRQETPTAVIATATTAGAPTDPLKQQQQTSSTTLPSLTSMHLQSALLQHQQFQLQQQQQLHQQHQLQKNQQNHSQMANVQAELSLKPLQQLMEMLNRLKDAYQLQTTQIETLTRTYDAALMLKPTDTENLMTLKNDTQTAFEKRAVMSAMIQNCLVAIKNVGGAEALAIATGKIVGAATSSTNASTTTPVQQLPRQQQIATTTTRVTAETAAKNFLQTAAAAPLTVNILSHEEFETTLNAFCTKNGVPTVRQQKVNQKYIDYYTLFYVVLDFGGWERATQERSWKPIAERMQILSPISAPGALRKYYHVYLHKFEQELFPNARNYKGVNPRFIPPGIIGPEIEKPASPTPPPAAATPATILASAAAVPLTTSWQTPQGVTKSKTAASTGAAPSISSLVPLQNQQQSLASVLVAASHSRPSSASIALTPSPAAAATPNHRIQQNGIVNQILGGSYKNPTPVRMLIQQQQQSVTSTGQPQQLALNKNVISFVTYSQQRNAITGVTNFERTTLDAGNAVGVEKADGMLRLYKKYGGIEIDKFFMYIQQRSRKQLLLGPIDLYNISMSLQSTSLDLEITRSLNVLTILSTERDVILRFSDFTPLGHALIALFRNSLTELPAFDDEFIPVRTLLYHEAAAATCHGDIAVTIDEGCWRRKKVLVERIVAILTIARNLSLVIAENQVWLGKNTEFVECVVDALRMSPFEKQQAEVSEDADNNIFENYREELFDSTDFASIIVGDDDYSENTENLTSTSQQKRIQAFQDSATCCLEIRRTALTTLTNLAFHIQFTSPSHASLVLTTIVDALATHTMLLASQAHYPGLMTPFVNPASTVFLGDDLAPIVLLEAFSKLGMDLGNADFFSQSGTKWVDKMLEVCVDMLPIDGILDVANADDVLLIDLLLSCLQNLVVIIDGVLDGSSGNNSSDVTMNSSFQQQQTKRCSVSKFPKMVPVLIGLLRQNNSAATSNNNQNFDNLSIKASRILLESVRRGGEEARTIVKRYEDVLVGMGVSGGRIVLEDVWKRVSEILFLLNDED</sequence>
<dbReference type="PROSITE" id="PS51011">
    <property type="entry name" value="ARID"/>
    <property type="match status" value="1"/>
</dbReference>
<dbReference type="PANTHER" id="PTHR46691">
    <property type="entry name" value="HIGH MOBILITY GROUP B PROTEIN 9"/>
    <property type="match status" value="1"/>
</dbReference>
<feature type="region of interest" description="Disordered" evidence="2">
    <location>
        <begin position="439"/>
        <end position="458"/>
    </location>
</feature>
<reference evidence="4" key="1">
    <citation type="submission" date="2020-05" db="EMBL/GenBank/DDBJ databases">
        <title>Phylogenomic resolution of chytrid fungi.</title>
        <authorList>
            <person name="Stajich J.E."/>
            <person name="Amses K."/>
            <person name="Simmons R."/>
            <person name="Seto K."/>
            <person name="Myers J."/>
            <person name="Bonds A."/>
            <person name="Quandt C.A."/>
            <person name="Barry K."/>
            <person name="Liu P."/>
            <person name="Grigoriev I."/>
            <person name="Longcore J.E."/>
            <person name="James T.Y."/>
        </authorList>
    </citation>
    <scope>NUCLEOTIDE SEQUENCE</scope>
    <source>
        <strain evidence="4">JEL0513</strain>
    </source>
</reference>
<dbReference type="Gene3D" id="1.10.150.60">
    <property type="entry name" value="ARID DNA-binding domain"/>
    <property type="match status" value="1"/>
</dbReference>
<feature type="region of interest" description="Disordered" evidence="2">
    <location>
        <begin position="139"/>
        <end position="161"/>
    </location>
</feature>
<dbReference type="Proteomes" id="UP001211907">
    <property type="component" value="Unassembled WGS sequence"/>
</dbReference>
<dbReference type="SMART" id="SM00501">
    <property type="entry name" value="BRIGHT"/>
    <property type="match status" value="1"/>
</dbReference>
<dbReference type="SMART" id="SM01014">
    <property type="entry name" value="ARID"/>
    <property type="match status" value="1"/>
</dbReference>
<feature type="domain" description="ARID" evidence="3">
    <location>
        <begin position="652"/>
        <end position="743"/>
    </location>
</feature>
<feature type="region of interest" description="Disordered" evidence="2">
    <location>
        <begin position="172"/>
        <end position="191"/>
    </location>
</feature>
<evidence type="ECO:0000256" key="1">
    <source>
        <dbReference type="SAM" id="Coils"/>
    </source>
</evidence>
<feature type="compositionally biased region" description="Gly residues" evidence="2">
    <location>
        <begin position="252"/>
        <end position="266"/>
    </location>
</feature>
<evidence type="ECO:0000259" key="3">
    <source>
        <dbReference type="PROSITE" id="PS51011"/>
    </source>
</evidence>
<dbReference type="Pfam" id="PF01388">
    <property type="entry name" value="ARID"/>
    <property type="match status" value="1"/>
</dbReference>
<keyword evidence="5" id="KW-1185">Reference proteome</keyword>
<evidence type="ECO:0000313" key="4">
    <source>
        <dbReference type="EMBL" id="KAJ3107336.1"/>
    </source>
</evidence>
<gene>
    <name evidence="4" type="ORF">HK100_003605</name>
</gene>
<protein>
    <recommendedName>
        <fullName evidence="3">ARID domain-containing protein</fullName>
    </recommendedName>
</protein>